<keyword evidence="6" id="KW-1015">Disulfide bond</keyword>
<dbReference type="EMBL" id="CP001998">
    <property type="protein sequence ID" value="ADE54047.1"/>
    <property type="molecule type" value="Genomic_DNA"/>
</dbReference>
<dbReference type="GO" id="GO:0008379">
    <property type="term" value="F:thioredoxin peroxidase activity"/>
    <property type="evidence" value="ECO:0007669"/>
    <property type="project" value="TreeGrafter"/>
</dbReference>
<proteinExistence type="inferred from homology"/>
<dbReference type="InterPro" id="IPR013766">
    <property type="entry name" value="Thioredoxin_domain"/>
</dbReference>
<evidence type="ECO:0000313" key="14">
    <source>
        <dbReference type="EMBL" id="ADE54047.1"/>
    </source>
</evidence>
<evidence type="ECO:0000259" key="13">
    <source>
        <dbReference type="PROSITE" id="PS51352"/>
    </source>
</evidence>
<keyword evidence="12" id="KW-0732">Signal</keyword>
<dbReference type="SUPFAM" id="SSF52833">
    <property type="entry name" value="Thioredoxin-like"/>
    <property type="match status" value="1"/>
</dbReference>
<evidence type="ECO:0000313" key="15">
    <source>
        <dbReference type="Proteomes" id="UP000000925"/>
    </source>
</evidence>
<dbReference type="Gene3D" id="3.40.30.10">
    <property type="entry name" value="Glutaredoxin"/>
    <property type="match status" value="1"/>
</dbReference>
<dbReference type="PROSITE" id="PS51352">
    <property type="entry name" value="THIOREDOXIN_2"/>
    <property type="match status" value="1"/>
</dbReference>
<organism evidence="14 15">
    <name type="scientific">Coraliomargarita akajimensis (strain DSM 45221 / IAM 15411 / JCM 23193 / KCTC 12865 / 04OKA010-24)</name>
    <dbReference type="NCBI Taxonomy" id="583355"/>
    <lineage>
        <taxon>Bacteria</taxon>
        <taxon>Pseudomonadati</taxon>
        <taxon>Verrucomicrobiota</taxon>
        <taxon>Opitutia</taxon>
        <taxon>Puniceicoccales</taxon>
        <taxon>Coraliomargaritaceae</taxon>
        <taxon>Coraliomargarita</taxon>
    </lineage>
</organism>
<dbReference type="KEGG" id="caa:Caka_1025"/>
<evidence type="ECO:0000256" key="2">
    <source>
        <dbReference type="ARBA" id="ARBA00013017"/>
    </source>
</evidence>
<dbReference type="Proteomes" id="UP000000925">
    <property type="component" value="Chromosome"/>
</dbReference>
<keyword evidence="15" id="KW-1185">Reference proteome</keyword>
<keyword evidence="7" id="KW-0676">Redox-active center</keyword>
<feature type="chain" id="PRO_5003071491" description="thioredoxin-dependent peroxiredoxin" evidence="12">
    <location>
        <begin position="19"/>
        <end position="232"/>
    </location>
</feature>
<evidence type="ECO:0000256" key="11">
    <source>
        <dbReference type="ARBA" id="ARBA00049091"/>
    </source>
</evidence>
<comment type="catalytic activity">
    <reaction evidence="11">
        <text>a hydroperoxide + [thioredoxin]-dithiol = an alcohol + [thioredoxin]-disulfide + H2O</text>
        <dbReference type="Rhea" id="RHEA:62620"/>
        <dbReference type="Rhea" id="RHEA-COMP:10698"/>
        <dbReference type="Rhea" id="RHEA-COMP:10700"/>
        <dbReference type="ChEBI" id="CHEBI:15377"/>
        <dbReference type="ChEBI" id="CHEBI:29950"/>
        <dbReference type="ChEBI" id="CHEBI:30879"/>
        <dbReference type="ChEBI" id="CHEBI:35924"/>
        <dbReference type="ChEBI" id="CHEBI:50058"/>
        <dbReference type="EC" id="1.11.1.24"/>
    </reaction>
</comment>
<dbReference type="GO" id="GO:0034599">
    <property type="term" value="P:cellular response to oxidative stress"/>
    <property type="evidence" value="ECO:0007669"/>
    <property type="project" value="TreeGrafter"/>
</dbReference>
<dbReference type="PANTHER" id="PTHR42801">
    <property type="entry name" value="THIOREDOXIN-DEPENDENT PEROXIDE REDUCTASE"/>
    <property type="match status" value="1"/>
</dbReference>
<dbReference type="InterPro" id="IPR000866">
    <property type="entry name" value="AhpC/TSA"/>
</dbReference>
<dbReference type="InterPro" id="IPR050924">
    <property type="entry name" value="Peroxiredoxin_BCP/PrxQ"/>
</dbReference>
<dbReference type="STRING" id="583355.Caka_1025"/>
<evidence type="ECO:0000256" key="4">
    <source>
        <dbReference type="ARBA" id="ARBA00022862"/>
    </source>
</evidence>
<evidence type="ECO:0000256" key="3">
    <source>
        <dbReference type="ARBA" id="ARBA00022559"/>
    </source>
</evidence>
<evidence type="ECO:0000256" key="10">
    <source>
        <dbReference type="ARBA" id="ARBA00042639"/>
    </source>
</evidence>
<evidence type="ECO:0000256" key="9">
    <source>
        <dbReference type="ARBA" id="ARBA00038489"/>
    </source>
</evidence>
<evidence type="ECO:0000256" key="5">
    <source>
        <dbReference type="ARBA" id="ARBA00023002"/>
    </source>
</evidence>
<gene>
    <name evidence="14" type="ordered locus">Caka_1025</name>
</gene>
<comment type="similarity">
    <text evidence="9">Belongs to the peroxiredoxin family. BCP/PrxQ subfamily.</text>
</comment>
<evidence type="ECO:0000256" key="6">
    <source>
        <dbReference type="ARBA" id="ARBA00023157"/>
    </source>
</evidence>
<keyword evidence="4" id="KW-0049">Antioxidant</keyword>
<dbReference type="eggNOG" id="COG1225">
    <property type="taxonomic scope" value="Bacteria"/>
</dbReference>
<dbReference type="InterPro" id="IPR036249">
    <property type="entry name" value="Thioredoxin-like_sf"/>
</dbReference>
<keyword evidence="5" id="KW-0560">Oxidoreductase</keyword>
<dbReference type="HOGENOM" id="CLU_042529_5_0_0"/>
<dbReference type="CDD" id="cd02970">
    <property type="entry name" value="PRX_like2"/>
    <property type="match status" value="1"/>
</dbReference>
<accession>D5EHK6</accession>
<name>D5EHK6_CORAD</name>
<sequence length="232" mass="25624">MRRILIALSLFSLAQLSAESNLQTQLDQKKASSPIDAATRATMQAAIDDLAQTQIVEKAVQRGQKAPDFTAPKVDGDGVFTLSEALKDGPVVLVYYRGDWCPYCNVQLMEYDKHVQTIQSHGAQLVAISPQTVENRKYAGEANPFSFGILMDPDNRIARSYGIAFELPAEIEALYTKFGFDLHIENGSDRAELPLAATYVIDTKGTVVYSFLDADYTKRAEPDAIIEVLKEL</sequence>
<keyword evidence="3" id="KW-0575">Peroxidase</keyword>
<feature type="domain" description="Thioredoxin" evidence="13">
    <location>
        <begin position="60"/>
        <end position="232"/>
    </location>
</feature>
<dbReference type="AlphaFoldDB" id="D5EHK6"/>
<evidence type="ECO:0000256" key="1">
    <source>
        <dbReference type="ARBA" id="ARBA00003330"/>
    </source>
</evidence>
<dbReference type="GO" id="GO:0045454">
    <property type="term" value="P:cell redox homeostasis"/>
    <property type="evidence" value="ECO:0007669"/>
    <property type="project" value="TreeGrafter"/>
</dbReference>
<dbReference type="Pfam" id="PF00578">
    <property type="entry name" value="AhpC-TSA"/>
    <property type="match status" value="1"/>
</dbReference>
<comment type="function">
    <text evidence="1">Thiol-specific peroxidase that catalyzes the reduction of hydrogen peroxide and organic hydroperoxides to water and alcohols, respectively. Plays a role in cell protection against oxidative stress by detoxifying peroxides and as sensor of hydrogen peroxide-mediated signaling events.</text>
</comment>
<evidence type="ECO:0000256" key="8">
    <source>
        <dbReference type="ARBA" id="ARBA00032824"/>
    </source>
</evidence>
<reference evidence="14 15" key="1">
    <citation type="journal article" date="2010" name="Stand. Genomic Sci.">
        <title>Complete genome sequence of Coraliomargarita akajimensis type strain (04OKA010-24).</title>
        <authorList>
            <person name="Mavromatis K."/>
            <person name="Abt B."/>
            <person name="Brambilla E."/>
            <person name="Lapidus A."/>
            <person name="Copeland A."/>
            <person name="Deshpande S."/>
            <person name="Nolan M."/>
            <person name="Lucas S."/>
            <person name="Tice H."/>
            <person name="Cheng J.F."/>
            <person name="Han C."/>
            <person name="Detter J.C."/>
            <person name="Woyke T."/>
            <person name="Goodwin L."/>
            <person name="Pitluck S."/>
            <person name="Held B."/>
            <person name="Brettin T."/>
            <person name="Tapia R."/>
            <person name="Ivanova N."/>
            <person name="Mikhailova N."/>
            <person name="Pati A."/>
            <person name="Liolios K."/>
            <person name="Chen A."/>
            <person name="Palaniappan K."/>
            <person name="Land M."/>
            <person name="Hauser L."/>
            <person name="Chang Y.J."/>
            <person name="Jeffries C.D."/>
            <person name="Rohde M."/>
            <person name="Goker M."/>
            <person name="Bristow J."/>
            <person name="Eisen J.A."/>
            <person name="Markowitz V."/>
            <person name="Hugenholtz P."/>
            <person name="Klenk H.P."/>
            <person name="Kyrpides N.C."/>
        </authorList>
    </citation>
    <scope>NUCLEOTIDE SEQUENCE [LARGE SCALE GENOMIC DNA]</scope>
    <source>
        <strain evidence="15">DSM 45221 / IAM 15411 / JCM 23193 / KCTC 12865</strain>
    </source>
</reference>
<dbReference type="RefSeq" id="WP_013042769.1">
    <property type="nucleotide sequence ID" value="NC_014008.1"/>
</dbReference>
<dbReference type="PANTHER" id="PTHR42801:SF7">
    <property type="entry name" value="SLL1159 PROTEIN"/>
    <property type="match status" value="1"/>
</dbReference>
<dbReference type="OrthoDB" id="9809746at2"/>
<evidence type="ECO:0000256" key="7">
    <source>
        <dbReference type="ARBA" id="ARBA00023284"/>
    </source>
</evidence>
<dbReference type="EC" id="1.11.1.24" evidence="2"/>
<evidence type="ECO:0000256" key="12">
    <source>
        <dbReference type="SAM" id="SignalP"/>
    </source>
</evidence>
<feature type="signal peptide" evidence="12">
    <location>
        <begin position="1"/>
        <end position="18"/>
    </location>
</feature>
<dbReference type="GO" id="GO:0005737">
    <property type="term" value="C:cytoplasm"/>
    <property type="evidence" value="ECO:0007669"/>
    <property type="project" value="TreeGrafter"/>
</dbReference>
<protein>
    <recommendedName>
        <fullName evidence="2">thioredoxin-dependent peroxiredoxin</fullName>
        <ecNumber evidence="2">1.11.1.24</ecNumber>
    </recommendedName>
    <alternativeName>
        <fullName evidence="8">Thioredoxin peroxidase</fullName>
    </alternativeName>
    <alternativeName>
        <fullName evidence="10">Thioredoxin-dependent peroxiredoxin Bcp</fullName>
    </alternativeName>
</protein>